<evidence type="ECO:0000313" key="1">
    <source>
        <dbReference type="EMBL" id="AWA31014.1"/>
    </source>
</evidence>
<reference evidence="1 2" key="1">
    <citation type="submission" date="2018-04" db="EMBL/GenBank/DDBJ databases">
        <title>Genome sequencing of Flavobacterium sp. HYN0048.</title>
        <authorList>
            <person name="Yi H."/>
            <person name="Baek C."/>
        </authorList>
    </citation>
    <scope>NUCLEOTIDE SEQUENCE [LARGE SCALE GENOMIC DNA]</scope>
    <source>
        <strain evidence="1 2">HYN0048</strain>
    </source>
</reference>
<evidence type="ECO:0000313" key="2">
    <source>
        <dbReference type="Proteomes" id="UP000244193"/>
    </source>
</evidence>
<dbReference type="OrthoDB" id="764655at2"/>
<sequence>MKTLVLLAFLLIAVKSEIPGIYRSHFGSTLTLNNDHTFYYSWKFDLASSWSQGKWTNNKDTIYFDLIPVYDTLRLADKPDSLVLSSTNKPKIITDNNTFAITAVSGGGQNRYPIMIKLFHKNGKLYVINNSGKLETKKVKSLSNTNEEYKTWFFKK</sequence>
<organism evidence="1 2">
    <name type="scientific">Flavobacterium magnum</name>
    <dbReference type="NCBI Taxonomy" id="2162713"/>
    <lineage>
        <taxon>Bacteria</taxon>
        <taxon>Pseudomonadati</taxon>
        <taxon>Bacteroidota</taxon>
        <taxon>Flavobacteriia</taxon>
        <taxon>Flavobacteriales</taxon>
        <taxon>Flavobacteriaceae</taxon>
        <taxon>Flavobacterium</taxon>
    </lineage>
</organism>
<dbReference type="RefSeq" id="WP_108372575.1">
    <property type="nucleotide sequence ID" value="NZ_CP028811.1"/>
</dbReference>
<dbReference type="EMBL" id="CP028811">
    <property type="protein sequence ID" value="AWA31014.1"/>
    <property type="molecule type" value="Genomic_DNA"/>
</dbReference>
<dbReference type="Proteomes" id="UP000244193">
    <property type="component" value="Chromosome"/>
</dbReference>
<accession>A0A2S0RH70</accession>
<name>A0A2S0RH70_9FLAO</name>
<keyword evidence="2" id="KW-1185">Reference proteome</keyword>
<dbReference type="AlphaFoldDB" id="A0A2S0RH70"/>
<gene>
    <name evidence="1" type="ORF">HYN48_13495</name>
</gene>
<dbReference type="KEGG" id="fmg:HYN48_13495"/>
<protein>
    <submittedName>
        <fullName evidence="1">Uncharacterized protein</fullName>
    </submittedName>
</protein>
<proteinExistence type="predicted"/>